<feature type="non-terminal residue" evidence="3">
    <location>
        <position position="127"/>
    </location>
</feature>
<evidence type="ECO:0000313" key="3">
    <source>
        <dbReference type="EMBL" id="KAF0750282.1"/>
    </source>
</evidence>
<evidence type="ECO:0000256" key="1">
    <source>
        <dbReference type="SAM" id="Phobius"/>
    </source>
</evidence>
<dbReference type="GO" id="GO:0005415">
    <property type="term" value="F:nucleoside:sodium symporter activity"/>
    <property type="evidence" value="ECO:0007669"/>
    <property type="project" value="TreeGrafter"/>
</dbReference>
<keyword evidence="4" id="KW-1185">Reference proteome</keyword>
<evidence type="ECO:0000313" key="4">
    <source>
        <dbReference type="Proteomes" id="UP000478052"/>
    </source>
</evidence>
<reference evidence="3 4" key="1">
    <citation type="submission" date="2019-08" db="EMBL/GenBank/DDBJ databases">
        <title>Whole genome of Aphis craccivora.</title>
        <authorList>
            <person name="Voronova N.V."/>
            <person name="Shulinski R.S."/>
            <person name="Bandarenka Y.V."/>
            <person name="Zhorov D.G."/>
            <person name="Warner D."/>
        </authorList>
    </citation>
    <scope>NUCLEOTIDE SEQUENCE [LARGE SCALE GENOMIC DNA]</scope>
    <source>
        <strain evidence="3">180601</strain>
        <tissue evidence="3">Whole Body</tissue>
    </source>
</reference>
<feature type="transmembrane region" description="Helical" evidence="1">
    <location>
        <begin position="37"/>
        <end position="62"/>
    </location>
</feature>
<dbReference type="PANTHER" id="PTHR10590">
    <property type="entry name" value="SODIUM/NUCLEOSIDE COTRANSPORTER"/>
    <property type="match status" value="1"/>
</dbReference>
<dbReference type="OrthoDB" id="6075923at2759"/>
<comment type="caution">
    <text evidence="3">The sequence shown here is derived from an EMBL/GenBank/DDBJ whole genome shotgun (WGS) entry which is preliminary data.</text>
</comment>
<evidence type="ECO:0000259" key="2">
    <source>
        <dbReference type="Pfam" id="PF07662"/>
    </source>
</evidence>
<accession>A0A6G0Y773</accession>
<dbReference type="InterPro" id="IPR008276">
    <property type="entry name" value="C_nuclsd_transpt"/>
</dbReference>
<keyword evidence="1" id="KW-0472">Membrane</keyword>
<gene>
    <name evidence="3" type="ORF">FWK35_00024559</name>
</gene>
<dbReference type="PANTHER" id="PTHR10590:SF4">
    <property type="entry name" value="SOLUTE CARRIER FAMILY 28 MEMBER 3"/>
    <property type="match status" value="1"/>
</dbReference>
<protein>
    <submittedName>
        <fullName evidence="3">Sodium/nucleoside cotransporter 2-like</fullName>
    </submittedName>
</protein>
<dbReference type="InterPro" id="IPR011657">
    <property type="entry name" value="CNT_C_dom"/>
</dbReference>
<dbReference type="AlphaFoldDB" id="A0A6G0Y773"/>
<keyword evidence="1" id="KW-1133">Transmembrane helix</keyword>
<feature type="domain" description="Concentrative nucleoside transporter C-terminal" evidence="2">
    <location>
        <begin position="13"/>
        <end position="126"/>
    </location>
</feature>
<name>A0A6G0Y773_APHCR</name>
<dbReference type="EMBL" id="VUJU01005783">
    <property type="protein sequence ID" value="KAF0750282.1"/>
    <property type="molecule type" value="Genomic_DNA"/>
</dbReference>
<dbReference type="Pfam" id="PF07662">
    <property type="entry name" value="Nucleos_tra2_C"/>
    <property type="match status" value="1"/>
</dbReference>
<dbReference type="GO" id="GO:0005886">
    <property type="term" value="C:plasma membrane"/>
    <property type="evidence" value="ECO:0007669"/>
    <property type="project" value="TreeGrafter"/>
</dbReference>
<sequence length="127" mass="13896">MSNSKRSEECIDFTMMTNDEGNVMDAACKGAQFGLKIIGAIVANIVAFVSFVAFINALISWLGHLVGFEDLSFEYVLGKILIPVTWLLGVDPSECEVVGKLIGLKMTINEFVAYKQMGDLIKEGKLN</sequence>
<proteinExistence type="predicted"/>
<keyword evidence="1" id="KW-0812">Transmembrane</keyword>
<dbReference type="Proteomes" id="UP000478052">
    <property type="component" value="Unassembled WGS sequence"/>
</dbReference>
<organism evidence="3 4">
    <name type="scientific">Aphis craccivora</name>
    <name type="common">Cowpea aphid</name>
    <dbReference type="NCBI Taxonomy" id="307492"/>
    <lineage>
        <taxon>Eukaryota</taxon>
        <taxon>Metazoa</taxon>
        <taxon>Ecdysozoa</taxon>
        <taxon>Arthropoda</taxon>
        <taxon>Hexapoda</taxon>
        <taxon>Insecta</taxon>
        <taxon>Pterygota</taxon>
        <taxon>Neoptera</taxon>
        <taxon>Paraneoptera</taxon>
        <taxon>Hemiptera</taxon>
        <taxon>Sternorrhyncha</taxon>
        <taxon>Aphidomorpha</taxon>
        <taxon>Aphidoidea</taxon>
        <taxon>Aphididae</taxon>
        <taxon>Aphidini</taxon>
        <taxon>Aphis</taxon>
        <taxon>Aphis</taxon>
    </lineage>
</organism>